<dbReference type="AlphaFoldDB" id="A0A5B8LSC0"/>
<protein>
    <submittedName>
        <fullName evidence="1">Uncharacterized protein</fullName>
    </submittedName>
</protein>
<sequence>MIDHYEQGAQQQLIDELEAVSPSLATWAFAEFDAGATARSIRSIIFAADMGGVGQVVSQAGDLVQAVTFDDSGNMGKGGNGGLLSRETIRKADTLRLTLNDINKLLPAGSRKG</sequence>
<reference evidence="1 2" key="1">
    <citation type="submission" date="2019-07" db="EMBL/GenBank/DDBJ databases">
        <title>Full genome sequence of Devosia sp. Gsoil 520.</title>
        <authorList>
            <person name="Im W.-T."/>
        </authorList>
    </citation>
    <scope>NUCLEOTIDE SEQUENCE [LARGE SCALE GENOMIC DNA]</scope>
    <source>
        <strain evidence="1 2">Gsoil 520</strain>
    </source>
</reference>
<evidence type="ECO:0000313" key="2">
    <source>
        <dbReference type="Proteomes" id="UP000315364"/>
    </source>
</evidence>
<dbReference type="EMBL" id="CP042304">
    <property type="protein sequence ID" value="QDZ10554.1"/>
    <property type="molecule type" value="Genomic_DNA"/>
</dbReference>
<dbReference type="RefSeq" id="WP_146289341.1">
    <property type="nucleotide sequence ID" value="NZ_CP042304.1"/>
</dbReference>
<organism evidence="1 2">
    <name type="scientific">Devosia ginsengisoli</name>
    <dbReference type="NCBI Taxonomy" id="400770"/>
    <lineage>
        <taxon>Bacteria</taxon>
        <taxon>Pseudomonadati</taxon>
        <taxon>Pseudomonadota</taxon>
        <taxon>Alphaproteobacteria</taxon>
        <taxon>Hyphomicrobiales</taxon>
        <taxon>Devosiaceae</taxon>
        <taxon>Devosia</taxon>
    </lineage>
</organism>
<proteinExistence type="predicted"/>
<accession>A0A5B8LSC0</accession>
<dbReference type="KEGG" id="dea:FPZ08_07190"/>
<name>A0A5B8LSC0_9HYPH</name>
<dbReference type="Proteomes" id="UP000315364">
    <property type="component" value="Chromosome"/>
</dbReference>
<keyword evidence="2" id="KW-1185">Reference proteome</keyword>
<gene>
    <name evidence="1" type="ORF">FPZ08_07190</name>
</gene>
<dbReference type="OrthoDB" id="8456991at2"/>
<evidence type="ECO:0000313" key="1">
    <source>
        <dbReference type="EMBL" id="QDZ10554.1"/>
    </source>
</evidence>